<dbReference type="PANTHER" id="PTHR40465">
    <property type="entry name" value="CHROMOSOME 1, WHOLE GENOME SHOTGUN SEQUENCE"/>
    <property type="match status" value="1"/>
</dbReference>
<dbReference type="OrthoDB" id="3206554at2759"/>
<sequence>MLVQSVPQTLGALLIGGLFATLLAGVVNLQTIFYFRTYQKDPLPVKVLISVVWLLDSLHTAFIWAGLWFFLVQNYGAQDRDRIPWCIAFTLIITALVTFLVHCFFAHRIFLLSKKNWFMLVLTLLRLSASSVSTWEIYVHLNPPFCPCLMSFQAPLSKF</sequence>
<keyword evidence="3" id="KW-1185">Reference proteome</keyword>
<dbReference type="AlphaFoldDB" id="A0A8H7CG65"/>
<dbReference type="EMBL" id="JACAZH010000049">
    <property type="protein sequence ID" value="KAF7334288.1"/>
    <property type="molecule type" value="Genomic_DNA"/>
</dbReference>
<keyword evidence="1" id="KW-0472">Membrane</keyword>
<keyword evidence="1" id="KW-1133">Transmembrane helix</keyword>
<reference evidence="2" key="1">
    <citation type="submission" date="2020-05" db="EMBL/GenBank/DDBJ databases">
        <title>Mycena genomes resolve the evolution of fungal bioluminescence.</title>
        <authorList>
            <person name="Tsai I.J."/>
        </authorList>
    </citation>
    <scope>NUCLEOTIDE SEQUENCE</scope>
    <source>
        <strain evidence="2">160909Yilan</strain>
    </source>
</reference>
<keyword evidence="1" id="KW-0812">Transmembrane</keyword>
<dbReference type="PANTHER" id="PTHR40465:SF1">
    <property type="entry name" value="DUF6534 DOMAIN-CONTAINING PROTEIN"/>
    <property type="match status" value="1"/>
</dbReference>
<evidence type="ECO:0000313" key="2">
    <source>
        <dbReference type="EMBL" id="KAF7334288.1"/>
    </source>
</evidence>
<feature type="transmembrane region" description="Helical" evidence="1">
    <location>
        <begin position="12"/>
        <end position="35"/>
    </location>
</feature>
<name>A0A8H7CG65_9AGAR</name>
<evidence type="ECO:0000256" key="1">
    <source>
        <dbReference type="SAM" id="Phobius"/>
    </source>
</evidence>
<feature type="transmembrane region" description="Helical" evidence="1">
    <location>
        <begin position="82"/>
        <end position="105"/>
    </location>
</feature>
<protein>
    <submittedName>
        <fullName evidence="2">Uncharacterized protein</fullName>
    </submittedName>
</protein>
<accession>A0A8H7CG65</accession>
<feature type="transmembrane region" description="Helical" evidence="1">
    <location>
        <begin position="47"/>
        <end position="70"/>
    </location>
</feature>
<proteinExistence type="predicted"/>
<gene>
    <name evidence="2" type="ORF">MSAN_02390400</name>
</gene>
<organism evidence="2 3">
    <name type="scientific">Mycena sanguinolenta</name>
    <dbReference type="NCBI Taxonomy" id="230812"/>
    <lineage>
        <taxon>Eukaryota</taxon>
        <taxon>Fungi</taxon>
        <taxon>Dikarya</taxon>
        <taxon>Basidiomycota</taxon>
        <taxon>Agaricomycotina</taxon>
        <taxon>Agaricomycetes</taxon>
        <taxon>Agaricomycetidae</taxon>
        <taxon>Agaricales</taxon>
        <taxon>Marasmiineae</taxon>
        <taxon>Mycenaceae</taxon>
        <taxon>Mycena</taxon>
    </lineage>
</organism>
<comment type="caution">
    <text evidence="2">The sequence shown here is derived from an EMBL/GenBank/DDBJ whole genome shotgun (WGS) entry which is preliminary data.</text>
</comment>
<dbReference type="Proteomes" id="UP000623467">
    <property type="component" value="Unassembled WGS sequence"/>
</dbReference>
<evidence type="ECO:0000313" key="3">
    <source>
        <dbReference type="Proteomes" id="UP000623467"/>
    </source>
</evidence>